<dbReference type="Pfam" id="PF08519">
    <property type="entry name" value="RFC1"/>
    <property type="match status" value="1"/>
</dbReference>
<dbReference type="GO" id="GO:0005663">
    <property type="term" value="C:DNA replication factor C complex"/>
    <property type="evidence" value="ECO:0007669"/>
    <property type="project" value="InterPro"/>
</dbReference>
<evidence type="ECO:0000256" key="8">
    <source>
        <dbReference type="PIRNR" id="PIRNR036578"/>
    </source>
</evidence>
<sequence length="956" mass="103269">MPTDPAVPDGKDEADIAAMTSSGGRLGGRRRLRRAQEAGVAGASRESPSRRSLQGGPAGGERASASKGEGRRRRAVQDDDADDGDNAYVPEDAEEEAEIEPQTPVRRPRKREAAANAERTPKRVPSSGRRVGRGHGEPAVGVEERHDGNDDDDGVEVDDLPSTARRPSRAETYRNYLQHQMEVDSPPLRGKKPPPPTGAPDCLAGLNFCITGVMDSLTRTEMEDLVRAHGGHIAKSVTRNLQYLVAGADPGPRKMEEARKRSAVEVVDEDGVFALIRRRSAAASTPARRLSMGETSPPPPPPPPYNASKARKPPSPPRPRTTAGQRAATAATIGAPARTSELWTVKYRPRVPEDLIANPGVLKQLSDWLDQWQQVYGDGAAAKTKSSVPRAALLAGPPGLGKSSAAHVVVRHKGMEPIEFNASDTRSKSALQTHVTELIRSHNIDRYAVATLARNASDTGASASQARSVTRAHLCGNRGHVLIMDEVDGMSAGDRGGMAELNKLIKTSRVPIICICNDDASANVRTLKFSTLFLKFRRPMWSQVRKRLLQIAHAEQMPIDDAALEKLAETCKGDVRQMITLLQWYHVNRPSRLTYMDVKAAMDVFGKTFEEQSIFQAFSVFFRSPGPHLPGQTPRVDPAREASVPEAVRLLPTLSEMLDVFYMDPDLMPLMIQENYLLFASGKRNSPSAPFTLSCVSRAAQALSDSDLLNESIRRRGRWDLSNALALFAAVLPGHYMAGPQMVERASFPSWLGKNSTTTKNARLLAELELRVKAAHCPGGALGCAVTRPALRLDYLPTLSDALIRPLLQQGADGAATVCERLDAYYLSLDDWRTVTSGELQLEARRAGHARLAEVSAAVKSALTRYYRQRSHPVSTMSVVHAGASVGARAPAGRVLSEDAVAEEPDAEDEGETAAEEEGASAPDTANDALVLTRGKDGARGGGGKPSRGGRRGRGR</sequence>
<dbReference type="InterPro" id="IPR036420">
    <property type="entry name" value="BRCT_dom_sf"/>
</dbReference>
<dbReference type="Pfam" id="PF00004">
    <property type="entry name" value="AAA"/>
    <property type="match status" value="1"/>
</dbReference>
<dbReference type="GO" id="GO:0003689">
    <property type="term" value="F:DNA clamp loader activity"/>
    <property type="evidence" value="ECO:0007669"/>
    <property type="project" value="UniProtKB-UniRule"/>
</dbReference>
<keyword evidence="4 8" id="KW-0235">DNA replication</keyword>
<proteinExistence type="inferred from homology"/>
<feature type="domain" description="BRCT" evidence="10">
    <location>
        <begin position="198"/>
        <end position="280"/>
    </location>
</feature>
<comment type="caution">
    <text evidence="11">The sequence shown here is derived from an EMBL/GenBank/DDBJ whole genome shotgun (WGS) entry which is preliminary data.</text>
</comment>
<dbReference type="PANTHER" id="PTHR23389">
    <property type="entry name" value="CHROMOSOME TRANSMISSION FIDELITY FACTOR 18"/>
    <property type="match status" value="1"/>
</dbReference>
<protein>
    <recommendedName>
        <fullName evidence="3 8">Replication factor C subunit 1</fullName>
    </recommendedName>
</protein>
<dbReference type="GO" id="GO:0006281">
    <property type="term" value="P:DNA repair"/>
    <property type="evidence" value="ECO:0007669"/>
    <property type="project" value="InterPro"/>
</dbReference>
<evidence type="ECO:0000313" key="12">
    <source>
        <dbReference type="Proteomes" id="UP001301350"/>
    </source>
</evidence>
<feature type="region of interest" description="Disordered" evidence="9">
    <location>
        <begin position="283"/>
        <end position="332"/>
    </location>
</feature>
<reference evidence="11 12" key="1">
    <citation type="submission" date="2022-07" db="EMBL/GenBank/DDBJ databases">
        <title>Genome-wide signatures of adaptation to extreme environments.</title>
        <authorList>
            <person name="Cho C.H."/>
            <person name="Yoon H.S."/>
        </authorList>
    </citation>
    <scope>NUCLEOTIDE SEQUENCE [LARGE SCALE GENOMIC DNA]</scope>
    <source>
        <strain evidence="11 12">DBV 063 E5</strain>
    </source>
</reference>
<dbReference type="Gene3D" id="3.40.50.300">
    <property type="entry name" value="P-loop containing nucleotide triphosphate hydrolases"/>
    <property type="match status" value="1"/>
</dbReference>
<feature type="compositionally biased region" description="Low complexity" evidence="9">
    <location>
        <begin position="320"/>
        <end position="332"/>
    </location>
</feature>
<dbReference type="InterPro" id="IPR001357">
    <property type="entry name" value="BRCT_dom"/>
</dbReference>
<keyword evidence="5 8" id="KW-0547">Nucleotide-binding</keyword>
<keyword evidence="7 8" id="KW-0539">Nucleus</keyword>
<dbReference type="GO" id="GO:0016887">
    <property type="term" value="F:ATP hydrolysis activity"/>
    <property type="evidence" value="ECO:0007669"/>
    <property type="project" value="InterPro"/>
</dbReference>
<dbReference type="PROSITE" id="PS50172">
    <property type="entry name" value="BRCT"/>
    <property type="match status" value="1"/>
</dbReference>
<organism evidence="11 12">
    <name type="scientific">Cyanidium caldarium</name>
    <name type="common">Red alga</name>
    <dbReference type="NCBI Taxonomy" id="2771"/>
    <lineage>
        <taxon>Eukaryota</taxon>
        <taxon>Rhodophyta</taxon>
        <taxon>Bangiophyceae</taxon>
        <taxon>Cyanidiales</taxon>
        <taxon>Cyanidiaceae</taxon>
        <taxon>Cyanidium</taxon>
    </lineage>
</organism>
<keyword evidence="12" id="KW-1185">Reference proteome</keyword>
<dbReference type="InterPro" id="IPR027417">
    <property type="entry name" value="P-loop_NTPase"/>
</dbReference>
<dbReference type="PANTHER" id="PTHR23389:SF6">
    <property type="entry name" value="REPLICATION FACTOR C SUBUNIT 1"/>
    <property type="match status" value="1"/>
</dbReference>
<dbReference type="Pfam" id="PF25361">
    <property type="entry name" value="AAA_lid_RFC1"/>
    <property type="match status" value="1"/>
</dbReference>
<dbReference type="InterPro" id="IPR013725">
    <property type="entry name" value="DNA_replication_fac_RFC1_C"/>
</dbReference>
<dbReference type="CDD" id="cd18140">
    <property type="entry name" value="HLD_clamp_RFC"/>
    <property type="match status" value="1"/>
</dbReference>
<feature type="compositionally biased region" description="Acidic residues" evidence="9">
    <location>
        <begin position="900"/>
        <end position="919"/>
    </location>
</feature>
<feature type="region of interest" description="Disordered" evidence="9">
    <location>
        <begin position="1"/>
        <end position="170"/>
    </location>
</feature>
<dbReference type="AlphaFoldDB" id="A0AAV9IY93"/>
<dbReference type="GO" id="GO:0006260">
    <property type="term" value="P:DNA replication"/>
    <property type="evidence" value="ECO:0007669"/>
    <property type="project" value="UniProtKB-KW"/>
</dbReference>
<feature type="compositionally biased region" description="Acidic residues" evidence="9">
    <location>
        <begin position="78"/>
        <end position="99"/>
    </location>
</feature>
<evidence type="ECO:0000313" key="11">
    <source>
        <dbReference type="EMBL" id="KAK4537056.1"/>
    </source>
</evidence>
<comment type="subcellular location">
    <subcellularLocation>
        <location evidence="1 8">Nucleus</location>
    </subcellularLocation>
</comment>
<dbReference type="SUPFAM" id="SSF52540">
    <property type="entry name" value="P-loop containing nucleoside triphosphate hydrolases"/>
    <property type="match status" value="1"/>
</dbReference>
<evidence type="ECO:0000256" key="5">
    <source>
        <dbReference type="ARBA" id="ARBA00022741"/>
    </source>
</evidence>
<dbReference type="SMART" id="SM00292">
    <property type="entry name" value="BRCT"/>
    <property type="match status" value="1"/>
</dbReference>
<dbReference type="Gene3D" id="3.40.50.10190">
    <property type="entry name" value="BRCT domain"/>
    <property type="match status" value="1"/>
</dbReference>
<feature type="compositionally biased region" description="Acidic residues" evidence="9">
    <location>
        <begin position="149"/>
        <end position="159"/>
    </location>
</feature>
<dbReference type="PIRSF" id="PIRSF036578">
    <property type="entry name" value="RFC1"/>
    <property type="match status" value="1"/>
</dbReference>
<dbReference type="Proteomes" id="UP001301350">
    <property type="component" value="Unassembled WGS sequence"/>
</dbReference>
<dbReference type="Gene3D" id="1.10.8.60">
    <property type="match status" value="1"/>
</dbReference>
<evidence type="ECO:0000256" key="6">
    <source>
        <dbReference type="ARBA" id="ARBA00022840"/>
    </source>
</evidence>
<dbReference type="SMART" id="SM00382">
    <property type="entry name" value="AAA"/>
    <property type="match status" value="1"/>
</dbReference>
<evidence type="ECO:0000256" key="2">
    <source>
        <dbReference type="ARBA" id="ARBA00006116"/>
    </source>
</evidence>
<evidence type="ECO:0000256" key="4">
    <source>
        <dbReference type="ARBA" id="ARBA00022705"/>
    </source>
</evidence>
<evidence type="ECO:0000256" key="7">
    <source>
        <dbReference type="ARBA" id="ARBA00023242"/>
    </source>
</evidence>
<dbReference type="Pfam" id="PF00533">
    <property type="entry name" value="BRCT"/>
    <property type="match status" value="1"/>
</dbReference>
<comment type="similarity">
    <text evidence="2 8">Belongs to the activator 1 large subunit family.</text>
</comment>
<gene>
    <name evidence="11" type="ORF">CDCA_CDCA10G3081</name>
</gene>
<keyword evidence="6 8" id="KW-0067">ATP-binding</keyword>
<dbReference type="EMBL" id="JANCYW010000010">
    <property type="protein sequence ID" value="KAK4537056.1"/>
    <property type="molecule type" value="Genomic_DNA"/>
</dbReference>
<dbReference type="GO" id="GO:0005524">
    <property type="term" value="F:ATP binding"/>
    <property type="evidence" value="ECO:0007669"/>
    <property type="project" value="UniProtKB-UniRule"/>
</dbReference>
<dbReference type="InterPro" id="IPR012178">
    <property type="entry name" value="RFC1"/>
</dbReference>
<dbReference type="SUPFAM" id="SSF48019">
    <property type="entry name" value="post-AAA+ oligomerization domain-like"/>
    <property type="match status" value="1"/>
</dbReference>
<dbReference type="InterPro" id="IPR003593">
    <property type="entry name" value="AAA+_ATPase"/>
</dbReference>
<dbReference type="InterPro" id="IPR003959">
    <property type="entry name" value="ATPase_AAA_core"/>
</dbReference>
<feature type="compositionally biased region" description="Pro residues" evidence="9">
    <location>
        <begin position="296"/>
        <end position="305"/>
    </location>
</feature>
<evidence type="ECO:0000259" key="10">
    <source>
        <dbReference type="PROSITE" id="PS50172"/>
    </source>
</evidence>
<dbReference type="CDD" id="cd00009">
    <property type="entry name" value="AAA"/>
    <property type="match status" value="1"/>
</dbReference>
<evidence type="ECO:0000256" key="3">
    <source>
        <dbReference type="ARBA" id="ARBA00020401"/>
    </source>
</evidence>
<dbReference type="InterPro" id="IPR008921">
    <property type="entry name" value="DNA_pol3_clamp-load_cplx_C"/>
</dbReference>
<dbReference type="FunFam" id="3.40.50.300:FF:000395">
    <property type="entry name" value="Replication factor C subunit 1"/>
    <property type="match status" value="1"/>
</dbReference>
<dbReference type="GO" id="GO:0005634">
    <property type="term" value="C:nucleus"/>
    <property type="evidence" value="ECO:0007669"/>
    <property type="project" value="UniProtKB-SubCell"/>
</dbReference>
<dbReference type="GO" id="GO:0003677">
    <property type="term" value="F:DNA binding"/>
    <property type="evidence" value="ECO:0007669"/>
    <property type="project" value="InterPro"/>
</dbReference>
<dbReference type="InterPro" id="IPR047854">
    <property type="entry name" value="RFC_lid"/>
</dbReference>
<accession>A0AAV9IY93</accession>
<dbReference type="SUPFAM" id="SSF52113">
    <property type="entry name" value="BRCT domain"/>
    <property type="match status" value="1"/>
</dbReference>
<evidence type="ECO:0000256" key="1">
    <source>
        <dbReference type="ARBA" id="ARBA00004123"/>
    </source>
</evidence>
<dbReference type="Gene3D" id="1.20.272.10">
    <property type="match status" value="1"/>
</dbReference>
<feature type="region of interest" description="Disordered" evidence="9">
    <location>
        <begin position="899"/>
        <end position="956"/>
    </location>
</feature>
<evidence type="ECO:0000256" key="9">
    <source>
        <dbReference type="SAM" id="MobiDB-lite"/>
    </source>
</evidence>
<name>A0AAV9IY93_CYACA</name>